<comment type="caution">
    <text evidence="2">The sequence shown here is derived from an EMBL/GenBank/DDBJ whole genome shotgun (WGS) entry which is preliminary data.</text>
</comment>
<dbReference type="AlphaFoldDB" id="X0PQF5"/>
<evidence type="ECO:0000313" key="3">
    <source>
        <dbReference type="Proteomes" id="UP000051236"/>
    </source>
</evidence>
<accession>X0PQF5</accession>
<dbReference type="PANTHER" id="PTHR34094:SF1">
    <property type="entry name" value="PROTEIN FAM185A"/>
    <property type="match status" value="1"/>
</dbReference>
<dbReference type="EMBL" id="AZGA01000077">
    <property type="protein sequence ID" value="KRM31636.1"/>
    <property type="molecule type" value="Genomic_DNA"/>
</dbReference>
<reference evidence="2 3" key="1">
    <citation type="journal article" date="2015" name="Genome Announc.">
        <title>Expanding the biotechnology potential of lactobacilli through comparative genomics of 213 strains and associated genera.</title>
        <authorList>
            <person name="Sun Z."/>
            <person name="Harris H.M."/>
            <person name="McCann A."/>
            <person name="Guo C."/>
            <person name="Argimon S."/>
            <person name="Zhang W."/>
            <person name="Yang X."/>
            <person name="Jeffery I.B."/>
            <person name="Cooney J.C."/>
            <person name="Kagawa T.F."/>
            <person name="Liu W."/>
            <person name="Song Y."/>
            <person name="Salvetti E."/>
            <person name="Wrobel A."/>
            <person name="Rasinkangas P."/>
            <person name="Parkhill J."/>
            <person name="Rea M.C."/>
            <person name="O'Sullivan O."/>
            <person name="Ritari J."/>
            <person name="Douillard F.P."/>
            <person name="Paul Ross R."/>
            <person name="Yang R."/>
            <person name="Briner A.E."/>
            <person name="Felis G.E."/>
            <person name="de Vos W.M."/>
            <person name="Barrangou R."/>
            <person name="Klaenhammer T.R."/>
            <person name="Caufield P.W."/>
            <person name="Cui Y."/>
            <person name="Zhang H."/>
            <person name="O'Toole P.W."/>
        </authorList>
    </citation>
    <scope>NUCLEOTIDE SEQUENCE [LARGE SCALE GENOMIC DNA]</scope>
    <source>
        <strain evidence="2 3">DSM 18527</strain>
    </source>
</reference>
<dbReference type="Pfam" id="PF13349">
    <property type="entry name" value="DUF4097"/>
    <property type="match status" value="1"/>
</dbReference>
<dbReference type="Proteomes" id="UP000051236">
    <property type="component" value="Unassembled WGS sequence"/>
</dbReference>
<feature type="domain" description="DUF4097" evidence="1">
    <location>
        <begin position="83"/>
        <end position="347"/>
    </location>
</feature>
<proteinExistence type="predicted"/>
<evidence type="ECO:0000259" key="1">
    <source>
        <dbReference type="Pfam" id="PF13349"/>
    </source>
</evidence>
<dbReference type="STRING" id="1423734.FC83_GL000703"/>
<dbReference type="eggNOG" id="COG3595">
    <property type="taxonomic scope" value="Bacteria"/>
</dbReference>
<name>X0PQF5_9LACO</name>
<organism evidence="2 3">
    <name type="scientific">Agrilactobacillus composti DSM 18527 = JCM 14202</name>
    <dbReference type="NCBI Taxonomy" id="1423734"/>
    <lineage>
        <taxon>Bacteria</taxon>
        <taxon>Bacillati</taxon>
        <taxon>Bacillota</taxon>
        <taxon>Bacilli</taxon>
        <taxon>Lactobacillales</taxon>
        <taxon>Lactobacillaceae</taxon>
        <taxon>Agrilactobacillus</taxon>
    </lineage>
</organism>
<protein>
    <recommendedName>
        <fullName evidence="1">DUF4097 domain-containing protein</fullName>
    </recommendedName>
</protein>
<sequence length="348" mass="36759">MDFYQEVKNDVSEHAEDLLIAGTAKTPEAAVKAAVASLGDLNEVLQLISRGKTQPTPSESGVNAANNTQPAFTQSFDIAAVQNLDLAIGFGTVNFQQSPDNALHIRQDQKPELAAYRLALVQDGPTLHLKVANVSWLHYLTPFGHPHSTVTIALPKAFAGDISGQVSAGLLNFTNFQTKANFNLTIKASNTKVDQVQANNMNILLSAGNFKADGLITATLTVHTKASNIRLIGVQGQMDIAAHSGTIKAQDLSGFGSFSAHSGTIKAAWTKVNGDLHFSAHSGTVNVQTPADADFKFSLQARSGAVKLKRPAHYDLQVTGAAMGTTTNGNEPIYQLTATANSGTVVIA</sequence>
<dbReference type="InterPro" id="IPR025164">
    <property type="entry name" value="Toastrack_DUF4097"/>
</dbReference>
<gene>
    <name evidence="2" type="ORF">FC83_GL000703</name>
</gene>
<evidence type="ECO:0000313" key="2">
    <source>
        <dbReference type="EMBL" id="KRM31636.1"/>
    </source>
</evidence>
<dbReference type="PATRIC" id="fig|1423734.3.peg.710"/>
<keyword evidence="3" id="KW-1185">Reference proteome</keyword>
<dbReference type="Gene3D" id="2.160.20.120">
    <property type="match status" value="1"/>
</dbReference>
<dbReference type="PANTHER" id="PTHR34094">
    <property type="match status" value="1"/>
</dbReference>